<feature type="region of interest" description="Disordered" evidence="8">
    <location>
        <begin position="75"/>
        <end position="112"/>
    </location>
</feature>
<dbReference type="FunFam" id="1.10.8.10:FF:000034">
    <property type="entry name" value="Sequestosome 1"/>
    <property type="match status" value="1"/>
</dbReference>
<evidence type="ECO:0000256" key="6">
    <source>
        <dbReference type="ARBA" id="ARBA00022833"/>
    </source>
</evidence>
<evidence type="ECO:0000313" key="10">
    <source>
        <dbReference type="EMBL" id="KAL3860597.1"/>
    </source>
</evidence>
<dbReference type="Gene3D" id="3.30.60.90">
    <property type="match status" value="1"/>
</dbReference>
<dbReference type="AlphaFoldDB" id="A0ABD3VG83"/>
<dbReference type="EMBL" id="JBJQND010000012">
    <property type="protein sequence ID" value="KAL3860597.1"/>
    <property type="molecule type" value="Genomic_DNA"/>
</dbReference>
<proteinExistence type="predicted"/>
<feature type="compositionally biased region" description="Basic and acidic residues" evidence="8">
    <location>
        <begin position="87"/>
        <end position="99"/>
    </location>
</feature>
<dbReference type="SUPFAM" id="SSF57850">
    <property type="entry name" value="RING/U-box"/>
    <property type="match status" value="1"/>
</dbReference>
<dbReference type="Proteomes" id="UP001634394">
    <property type="component" value="Unassembled WGS sequence"/>
</dbReference>
<evidence type="ECO:0000256" key="2">
    <source>
        <dbReference type="ARBA" id="ARBA00004496"/>
    </source>
</evidence>
<comment type="subcellular location">
    <subcellularLocation>
        <location evidence="2">Cytoplasm</location>
    </subcellularLocation>
    <subcellularLocation>
        <location evidence="1">Nucleus</location>
    </subcellularLocation>
</comment>
<evidence type="ECO:0000259" key="9">
    <source>
        <dbReference type="Pfam" id="PF16577"/>
    </source>
</evidence>
<dbReference type="InterPro" id="IPR043145">
    <property type="entry name" value="Znf_ZZ_sf"/>
</dbReference>
<evidence type="ECO:0000256" key="5">
    <source>
        <dbReference type="ARBA" id="ARBA00022771"/>
    </source>
</evidence>
<dbReference type="GO" id="GO:0005737">
    <property type="term" value="C:cytoplasm"/>
    <property type="evidence" value="ECO:0007669"/>
    <property type="project" value="UniProtKB-SubCell"/>
</dbReference>
<evidence type="ECO:0000256" key="8">
    <source>
        <dbReference type="SAM" id="MobiDB-lite"/>
    </source>
</evidence>
<feature type="compositionally biased region" description="Basic and acidic residues" evidence="8">
    <location>
        <begin position="166"/>
        <end position="192"/>
    </location>
</feature>
<keyword evidence="4" id="KW-0479">Metal-binding</keyword>
<keyword evidence="7" id="KW-0539">Nucleus</keyword>
<sequence>MACPDYDLCSNCEKKGIHNDHDMMRITTPMGTTGCHPHTGFPFQPHRAGPQQGMVFPPPYFRRWMHKFMKRWHNRNGPGCSAENETEEAKKQKGEKSENPETVEQGDGGENVEEDYLKTVGESVAAMLDPFGIDVSVDVEHHGRRHRCGKGDKGGPSVNGRCPGHGHHDHDMDTGCRWKQKGEKDTKSKEPSVTKPASFGSAEKSKADGTKSMATELIREPVKQPASPMMIDAQHPEPRPTSSPKDDDWTVLSINRNAEIPSSAPPEETYVLPIHPDPKIREALHQMLAMGFNNDGGWLINLLVSVNGDIGRALDTIKPNATFAGRI</sequence>
<accession>A0ABD3VG83</accession>
<gene>
    <name evidence="10" type="ORF">ACJMK2_010697</name>
</gene>
<comment type="caution">
    <text evidence="10">The sequence shown here is derived from an EMBL/GenBank/DDBJ whole genome shotgun (WGS) entry which is preliminary data.</text>
</comment>
<keyword evidence="6" id="KW-0862">Zinc</keyword>
<evidence type="ECO:0000256" key="1">
    <source>
        <dbReference type="ARBA" id="ARBA00004123"/>
    </source>
</evidence>
<name>A0ABD3VG83_SINWO</name>
<keyword evidence="3" id="KW-0963">Cytoplasm</keyword>
<dbReference type="SUPFAM" id="SSF46934">
    <property type="entry name" value="UBA-like"/>
    <property type="match status" value="1"/>
</dbReference>
<reference evidence="10 11" key="1">
    <citation type="submission" date="2024-11" db="EMBL/GenBank/DDBJ databases">
        <title>Chromosome-level genome assembly of the freshwater bivalve Anodonta woodiana.</title>
        <authorList>
            <person name="Chen X."/>
        </authorList>
    </citation>
    <scope>NUCLEOTIDE SEQUENCE [LARGE SCALE GENOMIC DNA]</scope>
    <source>
        <strain evidence="10">MN2024</strain>
        <tissue evidence="10">Gills</tissue>
    </source>
</reference>
<feature type="compositionally biased region" description="Basic and acidic residues" evidence="8">
    <location>
        <begin position="234"/>
        <end position="248"/>
    </location>
</feature>
<feature type="region of interest" description="Disordered" evidence="8">
    <location>
        <begin position="144"/>
        <end position="248"/>
    </location>
</feature>
<dbReference type="PANTHER" id="PTHR15090">
    <property type="entry name" value="SEQUESTOSOME 1-RELATED"/>
    <property type="match status" value="1"/>
</dbReference>
<dbReference type="InterPro" id="IPR009060">
    <property type="entry name" value="UBA-like_sf"/>
</dbReference>
<dbReference type="PANTHER" id="PTHR15090:SF0">
    <property type="entry name" value="SEQUESTOSOME-1"/>
    <property type="match status" value="1"/>
</dbReference>
<dbReference type="GO" id="GO:0005634">
    <property type="term" value="C:nucleus"/>
    <property type="evidence" value="ECO:0007669"/>
    <property type="project" value="UniProtKB-SubCell"/>
</dbReference>
<dbReference type="CDD" id="cd02340">
    <property type="entry name" value="ZZ_NBR1_like"/>
    <property type="match status" value="1"/>
</dbReference>
<protein>
    <recommendedName>
        <fullName evidence="9">Sequestosome-1 UBA domain-containing protein</fullName>
    </recommendedName>
</protein>
<evidence type="ECO:0000256" key="3">
    <source>
        <dbReference type="ARBA" id="ARBA00022490"/>
    </source>
</evidence>
<evidence type="ECO:0000256" key="4">
    <source>
        <dbReference type="ARBA" id="ARBA00022723"/>
    </source>
</evidence>
<organism evidence="10 11">
    <name type="scientific">Sinanodonta woodiana</name>
    <name type="common">Chinese pond mussel</name>
    <name type="synonym">Anodonta woodiana</name>
    <dbReference type="NCBI Taxonomy" id="1069815"/>
    <lineage>
        <taxon>Eukaryota</taxon>
        <taxon>Metazoa</taxon>
        <taxon>Spiralia</taxon>
        <taxon>Lophotrochozoa</taxon>
        <taxon>Mollusca</taxon>
        <taxon>Bivalvia</taxon>
        <taxon>Autobranchia</taxon>
        <taxon>Heteroconchia</taxon>
        <taxon>Palaeoheterodonta</taxon>
        <taxon>Unionida</taxon>
        <taxon>Unionoidea</taxon>
        <taxon>Unionidae</taxon>
        <taxon>Unioninae</taxon>
        <taxon>Sinanodonta</taxon>
    </lineage>
</organism>
<dbReference type="Gene3D" id="1.10.8.10">
    <property type="entry name" value="DNA helicase RuvA subunit, C-terminal domain"/>
    <property type="match status" value="1"/>
</dbReference>
<keyword evidence="11" id="KW-1185">Reference proteome</keyword>
<evidence type="ECO:0000313" key="11">
    <source>
        <dbReference type="Proteomes" id="UP001634394"/>
    </source>
</evidence>
<feature type="domain" description="Sequestosome-1 UBA" evidence="9">
    <location>
        <begin position="272"/>
        <end position="318"/>
    </location>
</feature>
<dbReference type="Pfam" id="PF16577">
    <property type="entry name" value="UBA_5"/>
    <property type="match status" value="1"/>
</dbReference>
<dbReference type="InterPro" id="IPR033741">
    <property type="entry name" value="SQSTM_UBA"/>
</dbReference>
<dbReference type="CDD" id="cd14320">
    <property type="entry name" value="UBA_SQSTM"/>
    <property type="match status" value="1"/>
</dbReference>
<dbReference type="InterPro" id="IPR052260">
    <property type="entry name" value="Autophagy_Rcpt_SigReg"/>
</dbReference>
<keyword evidence="5" id="KW-0863">Zinc-finger</keyword>
<dbReference type="GO" id="GO:0008270">
    <property type="term" value="F:zinc ion binding"/>
    <property type="evidence" value="ECO:0007669"/>
    <property type="project" value="UniProtKB-KW"/>
</dbReference>
<evidence type="ECO:0000256" key="7">
    <source>
        <dbReference type="ARBA" id="ARBA00023242"/>
    </source>
</evidence>